<evidence type="ECO:0000256" key="8">
    <source>
        <dbReference type="SAM" id="Phobius"/>
    </source>
</evidence>
<evidence type="ECO:0000259" key="9">
    <source>
        <dbReference type="Pfam" id="PF13145"/>
    </source>
</evidence>
<dbReference type="EMBL" id="ARYM01000016">
    <property type="protein sequence ID" value="KCZ97711.1"/>
    <property type="molecule type" value="Genomic_DNA"/>
</dbReference>
<keyword evidence="5 8" id="KW-0472">Membrane</keyword>
<evidence type="ECO:0000256" key="1">
    <source>
        <dbReference type="ARBA" id="ARBA00004401"/>
    </source>
</evidence>
<evidence type="ECO:0000256" key="7">
    <source>
        <dbReference type="ARBA" id="ARBA00038408"/>
    </source>
</evidence>
<organism evidence="10 11">
    <name type="scientific">Hyphomonas polymorpha PS728</name>
    <dbReference type="NCBI Taxonomy" id="1280954"/>
    <lineage>
        <taxon>Bacteria</taxon>
        <taxon>Pseudomonadati</taxon>
        <taxon>Pseudomonadota</taxon>
        <taxon>Alphaproteobacteria</taxon>
        <taxon>Hyphomonadales</taxon>
        <taxon>Hyphomonadaceae</taxon>
        <taxon>Hyphomonas</taxon>
    </lineage>
</organism>
<sequence>MLALMKKLTRSPLGKLVLMIVVVGMALWGVDQIFSQVRSGLGANIVSAGTRGLEPEDLDFRVETVLRNINATAERPMSKSEALEEGLIDQIVEVEKARITRLGYGESIGISPSPKAVVEEMNSIPAFQNPLTGELDAAIFRDRIAQLGMTPAQFERQLQDDILIRALSRAAGSAVYAPDILSNIQAHYLGEAREVAWFLYDASKAPAPAAPTEADIKAYYDEHIERLKQPERRALDVLRMSTDDFTGKVEVTDQEVATVYEATKSERFAAPDQRTYAELMFPSRDAARTAFGLLAGGADPNSVTGANSIQMRTARAEELSDAALRDAMFGPGKQSGAMFGPREVNGQWMVTRLISVQPGAVKPLEEVGEEIRLSLARERAQLLFSAALDTLDESLSAGHDLHQIAEDIGVPVFSIAPIDQNGMTEDGQGISLLADAPEALPQAFRLPENEISSRFDVSGSVVLVSPRRIVPAATPELEVIKDRVRAMIVAERAANAAQAAVDAITDRIRSGALTLEAAAAQAETEVDRLPEPVSRANAQAMGIPGPLMQATFNNPAGSVISLPAGSGSMFAILKVLSVTPPSAEVLASMGAASSADVTNSLVTDLETAVDDEIRRAVKVRENAAAVAAYKRTITAAQ</sequence>
<name>A0A062VBT5_9PROT</name>
<protein>
    <submittedName>
        <fullName evidence="10">Peptidylprolyl cis-trans isomerase-like protein</fullName>
    </submittedName>
</protein>
<dbReference type="InterPro" id="IPR000297">
    <property type="entry name" value="PPIase_PpiC"/>
</dbReference>
<dbReference type="OrthoDB" id="9768393at2"/>
<keyword evidence="11" id="KW-1185">Reference proteome</keyword>
<keyword evidence="3 8" id="KW-0812">Transmembrane</keyword>
<proteinExistence type="inferred from homology"/>
<dbReference type="eggNOG" id="COG0760">
    <property type="taxonomic scope" value="Bacteria"/>
</dbReference>
<evidence type="ECO:0000256" key="6">
    <source>
        <dbReference type="ARBA" id="ARBA00023186"/>
    </source>
</evidence>
<dbReference type="Proteomes" id="UP000027100">
    <property type="component" value="Unassembled WGS sequence"/>
</dbReference>
<dbReference type="GO" id="GO:0003755">
    <property type="term" value="F:peptidyl-prolyl cis-trans isomerase activity"/>
    <property type="evidence" value="ECO:0007669"/>
    <property type="project" value="InterPro"/>
</dbReference>
<keyword evidence="4 8" id="KW-1133">Transmembrane helix</keyword>
<dbReference type="PANTHER" id="PTHR47529">
    <property type="entry name" value="PEPTIDYL-PROLYL CIS-TRANS ISOMERASE D"/>
    <property type="match status" value="1"/>
</dbReference>
<feature type="transmembrane region" description="Helical" evidence="8">
    <location>
        <begin position="12"/>
        <end position="30"/>
    </location>
</feature>
<comment type="subcellular location">
    <subcellularLocation>
        <location evidence="1">Cell membrane</location>
        <topology evidence="1">Single-pass type II membrane protein</topology>
    </subcellularLocation>
</comment>
<dbReference type="Pfam" id="PF13145">
    <property type="entry name" value="Rotamase_2"/>
    <property type="match status" value="1"/>
</dbReference>
<reference evidence="10 11" key="1">
    <citation type="journal article" date="2014" name="Antonie Van Leeuwenhoek">
        <title>Hyphomonas beringensis sp. nov. and Hyphomonas chukchiensis sp. nov., isolated from surface seawater of the Bering Sea and Chukchi Sea.</title>
        <authorList>
            <person name="Li C."/>
            <person name="Lai Q."/>
            <person name="Li G."/>
            <person name="Dong C."/>
            <person name="Wang J."/>
            <person name="Liao Y."/>
            <person name="Shao Z."/>
        </authorList>
    </citation>
    <scope>NUCLEOTIDE SEQUENCE [LARGE SCALE GENOMIC DNA]</scope>
    <source>
        <strain evidence="10 11">PS728</strain>
    </source>
</reference>
<keyword evidence="10" id="KW-0413">Isomerase</keyword>
<comment type="similarity">
    <text evidence="7">Belongs to the PpiD chaperone family.</text>
</comment>
<feature type="domain" description="PpiC" evidence="9">
    <location>
        <begin position="251"/>
        <end position="367"/>
    </location>
</feature>
<dbReference type="RefSeq" id="WP_035599926.1">
    <property type="nucleotide sequence ID" value="NZ_ARYM01000016.1"/>
</dbReference>
<dbReference type="Pfam" id="PF13624">
    <property type="entry name" value="SurA_N_3"/>
    <property type="match status" value="1"/>
</dbReference>
<evidence type="ECO:0000256" key="5">
    <source>
        <dbReference type="ARBA" id="ARBA00023136"/>
    </source>
</evidence>
<evidence type="ECO:0000313" key="10">
    <source>
        <dbReference type="EMBL" id="KCZ97711.1"/>
    </source>
</evidence>
<keyword evidence="6" id="KW-0143">Chaperone</keyword>
<dbReference type="GO" id="GO:0005886">
    <property type="term" value="C:plasma membrane"/>
    <property type="evidence" value="ECO:0007669"/>
    <property type="project" value="UniProtKB-SubCell"/>
</dbReference>
<dbReference type="InterPro" id="IPR027304">
    <property type="entry name" value="Trigger_fact/SurA_dom_sf"/>
</dbReference>
<dbReference type="InterPro" id="IPR052029">
    <property type="entry name" value="PpiD_chaperone"/>
</dbReference>
<keyword evidence="2" id="KW-1003">Cell membrane</keyword>
<dbReference type="AlphaFoldDB" id="A0A062VBT5"/>
<evidence type="ECO:0000256" key="2">
    <source>
        <dbReference type="ARBA" id="ARBA00022475"/>
    </source>
</evidence>
<gene>
    <name evidence="10" type="ORF">HPO_13637</name>
</gene>
<dbReference type="PANTHER" id="PTHR47529:SF1">
    <property type="entry name" value="PERIPLASMIC CHAPERONE PPID"/>
    <property type="match status" value="1"/>
</dbReference>
<evidence type="ECO:0000313" key="11">
    <source>
        <dbReference type="Proteomes" id="UP000027100"/>
    </source>
</evidence>
<accession>A0A062VBT5</accession>
<dbReference type="PATRIC" id="fig|1280954.3.peg.2761"/>
<evidence type="ECO:0000256" key="4">
    <source>
        <dbReference type="ARBA" id="ARBA00022989"/>
    </source>
</evidence>
<dbReference type="SUPFAM" id="SSF109998">
    <property type="entry name" value="Triger factor/SurA peptide-binding domain-like"/>
    <property type="match status" value="1"/>
</dbReference>
<evidence type="ECO:0000256" key="3">
    <source>
        <dbReference type="ARBA" id="ARBA00022692"/>
    </source>
</evidence>
<comment type="caution">
    <text evidence="10">The sequence shown here is derived from an EMBL/GenBank/DDBJ whole genome shotgun (WGS) entry which is preliminary data.</text>
</comment>
<dbReference type="STRING" id="1280954.HPO_13637"/>